<dbReference type="Proteomes" id="UP000821865">
    <property type="component" value="Chromosome 4"/>
</dbReference>
<comment type="caution">
    <text evidence="1">The sequence shown here is derived from an EMBL/GenBank/DDBJ whole genome shotgun (WGS) entry which is preliminary data.</text>
</comment>
<protein>
    <submittedName>
        <fullName evidence="1">Uncharacterized protein</fullName>
    </submittedName>
</protein>
<accession>A0ACB8D0W3</accession>
<evidence type="ECO:0000313" key="1">
    <source>
        <dbReference type="EMBL" id="KAH7955054.1"/>
    </source>
</evidence>
<keyword evidence="2" id="KW-1185">Reference proteome</keyword>
<reference evidence="1" key="1">
    <citation type="submission" date="2020-05" db="EMBL/GenBank/DDBJ databases">
        <title>Large-scale comparative analyses of tick genomes elucidate their genetic diversity and vector capacities.</title>
        <authorList>
            <person name="Jia N."/>
            <person name="Wang J."/>
            <person name="Shi W."/>
            <person name="Du L."/>
            <person name="Sun Y."/>
            <person name="Zhan W."/>
            <person name="Jiang J."/>
            <person name="Wang Q."/>
            <person name="Zhang B."/>
            <person name="Ji P."/>
            <person name="Sakyi L.B."/>
            <person name="Cui X."/>
            <person name="Yuan T."/>
            <person name="Jiang B."/>
            <person name="Yang W."/>
            <person name="Lam T.T.-Y."/>
            <person name="Chang Q."/>
            <person name="Ding S."/>
            <person name="Wang X."/>
            <person name="Zhu J."/>
            <person name="Ruan X."/>
            <person name="Zhao L."/>
            <person name="Wei J."/>
            <person name="Que T."/>
            <person name="Du C."/>
            <person name="Cheng J."/>
            <person name="Dai P."/>
            <person name="Han X."/>
            <person name="Huang E."/>
            <person name="Gao Y."/>
            <person name="Liu J."/>
            <person name="Shao H."/>
            <person name="Ye R."/>
            <person name="Li L."/>
            <person name="Wei W."/>
            <person name="Wang X."/>
            <person name="Wang C."/>
            <person name="Yang T."/>
            <person name="Huo Q."/>
            <person name="Li W."/>
            <person name="Guo W."/>
            <person name="Chen H."/>
            <person name="Zhou L."/>
            <person name="Ni X."/>
            <person name="Tian J."/>
            <person name="Zhou Y."/>
            <person name="Sheng Y."/>
            <person name="Liu T."/>
            <person name="Pan Y."/>
            <person name="Xia L."/>
            <person name="Li J."/>
            <person name="Zhao F."/>
            <person name="Cao W."/>
        </authorList>
    </citation>
    <scope>NUCLEOTIDE SEQUENCE</scope>
    <source>
        <strain evidence="1">Dsil-2018</strain>
    </source>
</reference>
<name>A0ACB8D0W3_DERSI</name>
<organism evidence="1 2">
    <name type="scientific">Dermacentor silvarum</name>
    <name type="common">Tick</name>
    <dbReference type="NCBI Taxonomy" id="543639"/>
    <lineage>
        <taxon>Eukaryota</taxon>
        <taxon>Metazoa</taxon>
        <taxon>Ecdysozoa</taxon>
        <taxon>Arthropoda</taxon>
        <taxon>Chelicerata</taxon>
        <taxon>Arachnida</taxon>
        <taxon>Acari</taxon>
        <taxon>Parasitiformes</taxon>
        <taxon>Ixodida</taxon>
        <taxon>Ixodoidea</taxon>
        <taxon>Ixodidae</taxon>
        <taxon>Rhipicephalinae</taxon>
        <taxon>Dermacentor</taxon>
    </lineage>
</organism>
<dbReference type="EMBL" id="CM023473">
    <property type="protein sequence ID" value="KAH7955054.1"/>
    <property type="molecule type" value="Genomic_DNA"/>
</dbReference>
<gene>
    <name evidence="1" type="ORF">HPB49_024258</name>
</gene>
<evidence type="ECO:0000313" key="2">
    <source>
        <dbReference type="Proteomes" id="UP000821865"/>
    </source>
</evidence>
<sequence length="375" mass="38812">MAVASPRHWSSPEVRHVAAVRLGLGSEATDYQTSLWVAGRTTGEITALVATARYEEMEREVRQARAADSSDGTGGKPDFARPQRSKAGVPHGGKQPRGKVGQQRSLRWELSSVSSSSSGREEPPPSPVQSLLGGIPSQRDPPASIPGVPPGGESKEMANDDCQGIPQLPSAGMCGVFGRTSPGHKAAIAHSPPSAGRDELEGSWPRSLPTSLASPEPHSGFVGGGDSVAHEEEANESVVWAVGPMDPECLLPANDNEAQPGGLAGVPVDTAMMPDEVNGVRADLADISDETPSGAVSPGGSVVAQTADLAAVQIHGNCKAHQKKKNSMVAPGFLLPHPTLAIASSIQPFGSAASPPEQRRGKVSIKSYIAKCLVI</sequence>
<proteinExistence type="predicted"/>